<keyword evidence="2" id="KW-0732">Signal</keyword>
<organism evidence="4 5">
    <name type="scientific">Sulfuritortus calidifontis</name>
    <dbReference type="NCBI Taxonomy" id="1914471"/>
    <lineage>
        <taxon>Bacteria</taxon>
        <taxon>Pseudomonadati</taxon>
        <taxon>Pseudomonadota</taxon>
        <taxon>Betaproteobacteria</taxon>
        <taxon>Nitrosomonadales</taxon>
        <taxon>Thiobacillaceae</taxon>
        <taxon>Sulfuritortus</taxon>
    </lineage>
</organism>
<dbReference type="InterPro" id="IPR007621">
    <property type="entry name" value="TPM_dom"/>
</dbReference>
<keyword evidence="1" id="KW-1133">Transmembrane helix</keyword>
<dbReference type="PANTHER" id="PTHR30373">
    <property type="entry name" value="UPF0603 PROTEIN YGCG"/>
    <property type="match status" value="1"/>
</dbReference>
<keyword evidence="1" id="KW-0812">Transmembrane</keyword>
<dbReference type="Proteomes" id="UP000295135">
    <property type="component" value="Unassembled WGS sequence"/>
</dbReference>
<keyword evidence="1" id="KW-0472">Membrane</keyword>
<reference evidence="4 5" key="1">
    <citation type="submission" date="2019-03" db="EMBL/GenBank/DDBJ databases">
        <title>Genomic Encyclopedia of Type Strains, Phase IV (KMG-IV): sequencing the most valuable type-strain genomes for metagenomic binning, comparative biology and taxonomic classification.</title>
        <authorList>
            <person name="Goeker M."/>
        </authorList>
    </citation>
    <scope>NUCLEOTIDE SEQUENCE [LARGE SCALE GENOMIC DNA]</scope>
    <source>
        <strain evidence="4 5">DSM 103923</strain>
    </source>
</reference>
<comment type="caution">
    <text evidence="4">The sequence shown here is derived from an EMBL/GenBank/DDBJ whole genome shotgun (WGS) entry which is preliminary data.</text>
</comment>
<dbReference type="RefSeq" id="WP_420856655.1">
    <property type="nucleotide sequence ID" value="NZ_AP018721.1"/>
</dbReference>
<protein>
    <recommendedName>
        <fullName evidence="3">TPM domain-containing protein</fullName>
    </recommendedName>
</protein>
<accession>A0A4R3JT90</accession>
<dbReference type="PANTHER" id="PTHR30373:SF2">
    <property type="entry name" value="UPF0603 PROTEIN YGCG"/>
    <property type="match status" value="1"/>
</dbReference>
<keyword evidence="5" id="KW-1185">Reference proteome</keyword>
<dbReference type="Gene3D" id="3.10.310.50">
    <property type="match status" value="1"/>
</dbReference>
<evidence type="ECO:0000259" key="3">
    <source>
        <dbReference type="Pfam" id="PF04536"/>
    </source>
</evidence>
<evidence type="ECO:0000256" key="1">
    <source>
        <dbReference type="SAM" id="Phobius"/>
    </source>
</evidence>
<feature type="signal peptide" evidence="2">
    <location>
        <begin position="1"/>
        <end position="21"/>
    </location>
</feature>
<evidence type="ECO:0000313" key="4">
    <source>
        <dbReference type="EMBL" id="TCS70565.1"/>
    </source>
</evidence>
<feature type="chain" id="PRO_5020332991" description="TPM domain-containing protein" evidence="2">
    <location>
        <begin position="22"/>
        <end position="277"/>
    </location>
</feature>
<dbReference type="AlphaFoldDB" id="A0A4R3JT90"/>
<gene>
    <name evidence="4" type="ORF">EDC61_11532</name>
</gene>
<dbReference type="Pfam" id="PF04536">
    <property type="entry name" value="TPM_phosphatase"/>
    <property type="match status" value="1"/>
</dbReference>
<sequence>MSLRRALAALALALFTCTAAAEVAVPPLNARVIDLTGTLSAEQRGAIERKLAALETAKGSQIAVLVLPTTQPETIEQYGIRVAETWKLGRKGIDDGALLLVAKDDRALRIEVGYGLEGVIPDAVAKRVIEEIILPRFKQGDFAGGIDAGVDALIGLVQGEPLPAPAPPAPGTDLLEQALPLALIFIFVVGGLLRAIFGRFLGASAAGGIAFFGAWLLLGSFVVGLVVALVVFLITLGGGGHIGHLGGGFGGRGGGGFGGGWSGGGGGFGGGGASGRW</sequence>
<feature type="transmembrane region" description="Helical" evidence="1">
    <location>
        <begin position="209"/>
        <end position="234"/>
    </location>
</feature>
<feature type="domain" description="TPM" evidence="3">
    <location>
        <begin position="32"/>
        <end position="154"/>
    </location>
</feature>
<evidence type="ECO:0000256" key="2">
    <source>
        <dbReference type="SAM" id="SignalP"/>
    </source>
</evidence>
<feature type="transmembrane region" description="Helical" evidence="1">
    <location>
        <begin position="178"/>
        <end position="197"/>
    </location>
</feature>
<name>A0A4R3JT90_9PROT</name>
<proteinExistence type="predicted"/>
<evidence type="ECO:0000313" key="5">
    <source>
        <dbReference type="Proteomes" id="UP000295135"/>
    </source>
</evidence>
<dbReference type="EMBL" id="SLZY01000015">
    <property type="protein sequence ID" value="TCS70565.1"/>
    <property type="molecule type" value="Genomic_DNA"/>
</dbReference>